<keyword evidence="1" id="KW-0812">Transmembrane</keyword>
<evidence type="ECO:0000313" key="2">
    <source>
        <dbReference type="EMBL" id="KOF78831.1"/>
    </source>
</evidence>
<gene>
    <name evidence="2" type="ORF">OCBIM_22030225mg</name>
</gene>
<feature type="transmembrane region" description="Helical" evidence="1">
    <location>
        <begin position="39"/>
        <end position="58"/>
    </location>
</feature>
<sequence>MRMHKTYLVFVYLISHNNTVSYASIKRFSFSFSTPAPTILAVFLCTLPPSIYLSLFLIPL</sequence>
<evidence type="ECO:0000256" key="1">
    <source>
        <dbReference type="SAM" id="Phobius"/>
    </source>
</evidence>
<accession>A0A0L8GP76</accession>
<proteinExistence type="predicted"/>
<dbReference type="EMBL" id="KQ420925">
    <property type="protein sequence ID" value="KOF78831.1"/>
    <property type="molecule type" value="Genomic_DNA"/>
</dbReference>
<name>A0A0L8GP76_OCTBM</name>
<organism evidence="2">
    <name type="scientific">Octopus bimaculoides</name>
    <name type="common">California two-spotted octopus</name>
    <dbReference type="NCBI Taxonomy" id="37653"/>
    <lineage>
        <taxon>Eukaryota</taxon>
        <taxon>Metazoa</taxon>
        <taxon>Spiralia</taxon>
        <taxon>Lophotrochozoa</taxon>
        <taxon>Mollusca</taxon>
        <taxon>Cephalopoda</taxon>
        <taxon>Coleoidea</taxon>
        <taxon>Octopodiformes</taxon>
        <taxon>Octopoda</taxon>
        <taxon>Incirrata</taxon>
        <taxon>Octopodidae</taxon>
        <taxon>Octopus</taxon>
    </lineage>
</organism>
<keyword evidence="1" id="KW-1133">Transmembrane helix</keyword>
<dbReference type="AlphaFoldDB" id="A0A0L8GP76"/>
<protein>
    <submittedName>
        <fullName evidence="2">Uncharacterized protein</fullName>
    </submittedName>
</protein>
<keyword evidence="1" id="KW-0472">Membrane</keyword>
<reference evidence="2" key="1">
    <citation type="submission" date="2015-07" db="EMBL/GenBank/DDBJ databases">
        <title>MeaNS - Measles Nucleotide Surveillance Program.</title>
        <authorList>
            <person name="Tran T."/>
            <person name="Druce J."/>
        </authorList>
    </citation>
    <scope>NUCLEOTIDE SEQUENCE</scope>
    <source>
        <strain evidence="2">UCB-OBI-ISO-001</strain>
        <tissue evidence="2">Gonad</tissue>
    </source>
</reference>